<dbReference type="GO" id="GO:0098797">
    <property type="term" value="C:plasma membrane protein complex"/>
    <property type="evidence" value="ECO:0007669"/>
    <property type="project" value="TreeGrafter"/>
</dbReference>
<dbReference type="PANTHER" id="PTHR33446:SF2">
    <property type="entry name" value="PROTEIN TONB"/>
    <property type="match status" value="1"/>
</dbReference>
<reference evidence="13" key="1">
    <citation type="journal article" date="2005" name="Arch. Microbiol.">
        <title>Heme uptake genes in human and fish isolates of Photobacterium damselae: existence of hutA pseudogenes.</title>
        <authorList>
            <person name="Juiz-Rio S."/>
            <person name="Osorio C.R."/>
            <person name="Lemos M.L."/>
        </authorList>
    </citation>
    <scope>NUCLEOTIDE SEQUENCE</scope>
    <source>
        <strain evidence="13">CDC 2227-81</strain>
    </source>
</reference>
<dbReference type="GO" id="GO:0015031">
    <property type="term" value="P:protein transport"/>
    <property type="evidence" value="ECO:0007669"/>
    <property type="project" value="UniProtKB-KW"/>
</dbReference>
<dbReference type="SUPFAM" id="SSF74653">
    <property type="entry name" value="TolA/TonB C-terminal domain"/>
    <property type="match status" value="1"/>
</dbReference>
<protein>
    <submittedName>
        <fullName evidence="13">TonB protein</fullName>
    </submittedName>
</protein>
<evidence type="ECO:0000259" key="12">
    <source>
        <dbReference type="PROSITE" id="PS52015"/>
    </source>
</evidence>
<keyword evidence="7" id="KW-0653">Protein transport</keyword>
<evidence type="ECO:0000256" key="6">
    <source>
        <dbReference type="ARBA" id="ARBA00022692"/>
    </source>
</evidence>
<dbReference type="EMBL" id="AJ830893">
    <property type="protein sequence ID" value="CAH33818.1"/>
    <property type="molecule type" value="Genomic_DNA"/>
</dbReference>
<feature type="domain" description="TonB C-terminal" evidence="12">
    <location>
        <begin position="172"/>
        <end position="262"/>
    </location>
</feature>
<dbReference type="InterPro" id="IPR006260">
    <property type="entry name" value="TonB/TolA_C"/>
</dbReference>
<evidence type="ECO:0000256" key="9">
    <source>
        <dbReference type="ARBA" id="ARBA00023136"/>
    </source>
</evidence>
<feature type="transmembrane region" description="Helical" evidence="11">
    <location>
        <begin position="16"/>
        <end position="34"/>
    </location>
</feature>
<evidence type="ECO:0000256" key="4">
    <source>
        <dbReference type="ARBA" id="ARBA00022475"/>
    </source>
</evidence>
<proteinExistence type="inferred from homology"/>
<dbReference type="GO" id="GO:0031992">
    <property type="term" value="F:energy transducer activity"/>
    <property type="evidence" value="ECO:0007669"/>
    <property type="project" value="TreeGrafter"/>
</dbReference>
<name>Q659V9_PHODD</name>
<feature type="compositionally biased region" description="Polar residues" evidence="10">
    <location>
        <begin position="133"/>
        <end position="171"/>
    </location>
</feature>
<keyword evidence="4" id="KW-1003">Cell membrane</keyword>
<evidence type="ECO:0000256" key="1">
    <source>
        <dbReference type="ARBA" id="ARBA00004383"/>
    </source>
</evidence>
<evidence type="ECO:0000256" key="10">
    <source>
        <dbReference type="SAM" id="MobiDB-lite"/>
    </source>
</evidence>
<keyword evidence="3" id="KW-0813">Transport</keyword>
<feature type="compositionally biased region" description="Basic and acidic residues" evidence="10">
    <location>
        <begin position="117"/>
        <end position="132"/>
    </location>
</feature>
<evidence type="ECO:0000313" key="13">
    <source>
        <dbReference type="EMBL" id="CAH33818.1"/>
    </source>
</evidence>
<evidence type="ECO:0000256" key="3">
    <source>
        <dbReference type="ARBA" id="ARBA00022448"/>
    </source>
</evidence>
<sequence length="262" mass="28321">MNNVALLGHQMDTTRYVIAGAVSVIIHGLILSAVPSQNAIAMPIGNQIAPVSLNLVTAPIAPPPPAQDVAKAEVKPQKSVKKTQQIEQKTAVKKLVKKTTPTKKAAKKVANKTTKTKKAEQKPVAKNRDSKQVKSATKPQPQSKLKNETSQVANTANNKKALLSSGTQSPELVSRPTFATQPGPVSYPRLAKRRGIQGQVMVEIWIDPKGKQIKQKVISSSGTEILDQAALTAIKKWKFSSHIVDGQAIAHRVHIPVRFQLD</sequence>
<dbReference type="Pfam" id="PF03544">
    <property type="entry name" value="TonB_C"/>
    <property type="match status" value="1"/>
</dbReference>
<comment type="subcellular location">
    <subcellularLocation>
        <location evidence="1">Cell inner membrane</location>
        <topology evidence="1">Single-pass membrane protein</topology>
        <orientation evidence="1">Periplasmic side</orientation>
    </subcellularLocation>
</comment>
<evidence type="ECO:0000256" key="11">
    <source>
        <dbReference type="SAM" id="Phobius"/>
    </source>
</evidence>
<dbReference type="PROSITE" id="PS52015">
    <property type="entry name" value="TONB_CTD"/>
    <property type="match status" value="1"/>
</dbReference>
<gene>
    <name evidence="13" type="primary">tonB</name>
</gene>
<accession>Q659V9</accession>
<dbReference type="AlphaFoldDB" id="Q659V9"/>
<evidence type="ECO:0000256" key="7">
    <source>
        <dbReference type="ARBA" id="ARBA00022927"/>
    </source>
</evidence>
<feature type="compositionally biased region" description="Basic residues" evidence="10">
    <location>
        <begin position="91"/>
        <end position="116"/>
    </location>
</feature>
<evidence type="ECO:0000256" key="2">
    <source>
        <dbReference type="ARBA" id="ARBA00006555"/>
    </source>
</evidence>
<comment type="similarity">
    <text evidence="2">Belongs to the TonB family.</text>
</comment>
<feature type="region of interest" description="Disordered" evidence="10">
    <location>
        <begin position="66"/>
        <end position="186"/>
    </location>
</feature>
<keyword evidence="6 11" id="KW-0812">Transmembrane</keyword>
<organism evidence="13">
    <name type="scientific">Photobacterium damselae subsp. damselae</name>
    <name type="common">Listonella damsela</name>
    <dbReference type="NCBI Taxonomy" id="85581"/>
    <lineage>
        <taxon>Bacteria</taxon>
        <taxon>Pseudomonadati</taxon>
        <taxon>Pseudomonadota</taxon>
        <taxon>Gammaproteobacteria</taxon>
        <taxon>Vibrionales</taxon>
        <taxon>Vibrionaceae</taxon>
        <taxon>Photobacterium</taxon>
    </lineage>
</organism>
<dbReference type="PANTHER" id="PTHR33446">
    <property type="entry name" value="PROTEIN TONB-RELATED"/>
    <property type="match status" value="1"/>
</dbReference>
<evidence type="ECO:0000256" key="5">
    <source>
        <dbReference type="ARBA" id="ARBA00022519"/>
    </source>
</evidence>
<dbReference type="Gene3D" id="3.30.1150.10">
    <property type="match status" value="1"/>
</dbReference>
<keyword evidence="8 11" id="KW-1133">Transmembrane helix</keyword>
<dbReference type="InterPro" id="IPR051045">
    <property type="entry name" value="TonB-dependent_transducer"/>
</dbReference>
<dbReference type="NCBIfam" id="TIGR01352">
    <property type="entry name" value="tonB_Cterm"/>
    <property type="match status" value="1"/>
</dbReference>
<keyword evidence="5" id="KW-0997">Cell inner membrane</keyword>
<evidence type="ECO:0000256" key="8">
    <source>
        <dbReference type="ARBA" id="ARBA00022989"/>
    </source>
</evidence>
<dbReference type="InterPro" id="IPR037682">
    <property type="entry name" value="TonB_C"/>
</dbReference>
<keyword evidence="9 11" id="KW-0472">Membrane</keyword>
<dbReference type="GO" id="GO:0055085">
    <property type="term" value="P:transmembrane transport"/>
    <property type="evidence" value="ECO:0007669"/>
    <property type="project" value="InterPro"/>
</dbReference>